<comment type="catalytic activity">
    <reaction evidence="6">
        <text>(sulfur carrier)-H + L-cysteine = (sulfur carrier)-SH + L-alanine</text>
        <dbReference type="Rhea" id="RHEA:43892"/>
        <dbReference type="Rhea" id="RHEA-COMP:14737"/>
        <dbReference type="Rhea" id="RHEA-COMP:14739"/>
        <dbReference type="ChEBI" id="CHEBI:29917"/>
        <dbReference type="ChEBI" id="CHEBI:35235"/>
        <dbReference type="ChEBI" id="CHEBI:57972"/>
        <dbReference type="ChEBI" id="CHEBI:64428"/>
        <dbReference type="EC" id="2.8.1.7"/>
    </reaction>
</comment>
<evidence type="ECO:0000313" key="8">
    <source>
        <dbReference type="EMBL" id="MBF4692891.1"/>
    </source>
</evidence>
<dbReference type="CDD" id="cd06453">
    <property type="entry name" value="SufS_like"/>
    <property type="match status" value="1"/>
</dbReference>
<comment type="cofactor">
    <cofactor evidence="1">
        <name>pyridoxal 5'-phosphate</name>
        <dbReference type="ChEBI" id="CHEBI:597326"/>
    </cofactor>
</comment>
<protein>
    <recommendedName>
        <fullName evidence="3">cysteine desulfurase</fullName>
        <ecNumber evidence="3">2.8.1.7</ecNumber>
    </recommendedName>
</protein>
<evidence type="ECO:0000256" key="5">
    <source>
        <dbReference type="ARBA" id="ARBA00022898"/>
    </source>
</evidence>
<evidence type="ECO:0000256" key="2">
    <source>
        <dbReference type="ARBA" id="ARBA00010447"/>
    </source>
</evidence>
<dbReference type="Gene3D" id="3.90.1150.10">
    <property type="entry name" value="Aspartate Aminotransferase, domain 1"/>
    <property type="match status" value="1"/>
</dbReference>
<evidence type="ECO:0000256" key="4">
    <source>
        <dbReference type="ARBA" id="ARBA00022679"/>
    </source>
</evidence>
<evidence type="ECO:0000259" key="7">
    <source>
        <dbReference type="Pfam" id="PF00266"/>
    </source>
</evidence>
<dbReference type="RefSeq" id="WP_194701135.1">
    <property type="nucleotide sequence ID" value="NZ_JADKNH010000004.1"/>
</dbReference>
<dbReference type="Pfam" id="PF00266">
    <property type="entry name" value="Aminotran_5"/>
    <property type="match status" value="1"/>
</dbReference>
<dbReference type="InterPro" id="IPR015422">
    <property type="entry name" value="PyrdxlP-dep_Trfase_small"/>
</dbReference>
<keyword evidence="4" id="KW-0808">Transferase</keyword>
<dbReference type="InterPro" id="IPR010970">
    <property type="entry name" value="Cys_dSase_SufS"/>
</dbReference>
<dbReference type="SUPFAM" id="SSF53383">
    <property type="entry name" value="PLP-dependent transferases"/>
    <property type="match status" value="1"/>
</dbReference>
<evidence type="ECO:0000256" key="3">
    <source>
        <dbReference type="ARBA" id="ARBA00012239"/>
    </source>
</evidence>
<reference evidence="8 9" key="1">
    <citation type="submission" date="2020-11" db="EMBL/GenBank/DDBJ databases">
        <title>Fusibacter basophilias sp. nov.</title>
        <authorList>
            <person name="Qiu D."/>
        </authorList>
    </citation>
    <scope>NUCLEOTIDE SEQUENCE [LARGE SCALE GENOMIC DNA]</scope>
    <source>
        <strain evidence="8 9">Q10-2</strain>
    </source>
</reference>
<gene>
    <name evidence="8" type="primary">sufS</name>
    <name evidence="8" type="ORF">ISU02_07155</name>
</gene>
<evidence type="ECO:0000313" key="9">
    <source>
        <dbReference type="Proteomes" id="UP000614200"/>
    </source>
</evidence>
<proteinExistence type="inferred from homology"/>
<evidence type="ECO:0000256" key="1">
    <source>
        <dbReference type="ARBA" id="ARBA00001933"/>
    </source>
</evidence>
<dbReference type="Proteomes" id="UP000614200">
    <property type="component" value="Unassembled WGS sequence"/>
</dbReference>
<accession>A0ABR9ZR17</accession>
<dbReference type="InterPro" id="IPR015424">
    <property type="entry name" value="PyrdxlP-dep_Trfase"/>
</dbReference>
<dbReference type="NCBIfam" id="TIGR01979">
    <property type="entry name" value="sufS"/>
    <property type="match status" value="1"/>
</dbReference>
<sequence>MNEDVLEGTYKSYFPVFEAHPDLIYLDHAATSQKPLSVIEAIKDQMTFENGSPNRGAHKLSVKATEIYDNGRRKVIDFIGGMDPREIVFTKNATESLNLIAYSYGMNFLKHEDEIAILISSHHSNIVPWQMVAQKTGAKLVYLMVDSEGKMPASELDKINERTKIVTFPWISNGIGTRIEPKRLIEKAHEMGAVAIIDAAQVAGHERIDIAELDADFLVFSGHKMFGPQGIGVLYGKYELLEKMPPFLTGGDMIEYVTCFETTYEEVPKRFEAGTQNVSGVKGLVAAIDFIEAIGMHSIQNHERKLTQYIVEQLKKLPFITIYGAETLADRGGLVVFNVTGVHPHDVASILDDYGIAIRAGHHCTQPLMQHLELTATCRASYSLYNSEQDVDRLIKALFKVRKVFGYDD</sequence>
<comment type="similarity">
    <text evidence="2">Belongs to the class-V pyridoxal-phosphate-dependent aminotransferase family. Csd subfamily.</text>
</comment>
<name>A0ABR9ZR17_9FIRM</name>
<dbReference type="PANTHER" id="PTHR43586">
    <property type="entry name" value="CYSTEINE DESULFURASE"/>
    <property type="match status" value="1"/>
</dbReference>
<feature type="domain" description="Aminotransferase class V" evidence="7">
    <location>
        <begin position="24"/>
        <end position="394"/>
    </location>
</feature>
<dbReference type="InterPro" id="IPR000192">
    <property type="entry name" value="Aminotrans_V_dom"/>
</dbReference>
<keyword evidence="9" id="KW-1185">Reference proteome</keyword>
<dbReference type="Gene3D" id="3.40.640.10">
    <property type="entry name" value="Type I PLP-dependent aspartate aminotransferase-like (Major domain)"/>
    <property type="match status" value="1"/>
</dbReference>
<dbReference type="EC" id="2.8.1.7" evidence="3"/>
<dbReference type="InterPro" id="IPR015421">
    <property type="entry name" value="PyrdxlP-dep_Trfase_major"/>
</dbReference>
<dbReference type="PANTHER" id="PTHR43586:SF8">
    <property type="entry name" value="CYSTEINE DESULFURASE 1, CHLOROPLASTIC"/>
    <property type="match status" value="1"/>
</dbReference>
<dbReference type="EMBL" id="JADKNH010000004">
    <property type="protein sequence ID" value="MBF4692891.1"/>
    <property type="molecule type" value="Genomic_DNA"/>
</dbReference>
<keyword evidence="5" id="KW-0663">Pyridoxal phosphate</keyword>
<organism evidence="8 9">
    <name type="scientific">Fusibacter ferrireducens</name>
    <dbReference type="NCBI Taxonomy" id="2785058"/>
    <lineage>
        <taxon>Bacteria</taxon>
        <taxon>Bacillati</taxon>
        <taxon>Bacillota</taxon>
        <taxon>Clostridia</taxon>
        <taxon>Eubacteriales</taxon>
        <taxon>Eubacteriales Family XII. Incertae Sedis</taxon>
        <taxon>Fusibacter</taxon>
    </lineage>
</organism>
<comment type="caution">
    <text evidence="8">The sequence shown here is derived from an EMBL/GenBank/DDBJ whole genome shotgun (WGS) entry which is preliminary data.</text>
</comment>
<evidence type="ECO:0000256" key="6">
    <source>
        <dbReference type="ARBA" id="ARBA00050776"/>
    </source>
</evidence>